<gene>
    <name evidence="1" type="ORF">ARMOST_14253</name>
</gene>
<evidence type="ECO:0000313" key="1">
    <source>
        <dbReference type="EMBL" id="SJL10858.1"/>
    </source>
</evidence>
<protein>
    <submittedName>
        <fullName evidence="1">Uncharacterized protein</fullName>
    </submittedName>
</protein>
<keyword evidence="2" id="KW-1185">Reference proteome</keyword>
<name>A0A284RQ54_ARMOS</name>
<accession>A0A284RQ54</accession>
<dbReference type="EMBL" id="FUEG01000013">
    <property type="protein sequence ID" value="SJL10858.1"/>
    <property type="molecule type" value="Genomic_DNA"/>
</dbReference>
<reference evidence="2" key="1">
    <citation type="journal article" date="2017" name="Nat. Ecol. Evol.">
        <title>Genome expansion and lineage-specific genetic innovations in the forest pathogenic fungi Armillaria.</title>
        <authorList>
            <person name="Sipos G."/>
            <person name="Prasanna A.N."/>
            <person name="Walter M.C."/>
            <person name="O'Connor E."/>
            <person name="Balint B."/>
            <person name="Krizsan K."/>
            <person name="Kiss B."/>
            <person name="Hess J."/>
            <person name="Varga T."/>
            <person name="Slot J."/>
            <person name="Riley R."/>
            <person name="Boka B."/>
            <person name="Rigling D."/>
            <person name="Barry K."/>
            <person name="Lee J."/>
            <person name="Mihaltcheva S."/>
            <person name="LaButti K."/>
            <person name="Lipzen A."/>
            <person name="Waldron R."/>
            <person name="Moloney N.M."/>
            <person name="Sperisen C."/>
            <person name="Kredics L."/>
            <person name="Vagvoelgyi C."/>
            <person name="Patrignani A."/>
            <person name="Fitzpatrick D."/>
            <person name="Nagy I."/>
            <person name="Doyle S."/>
            <person name="Anderson J.B."/>
            <person name="Grigoriev I.V."/>
            <person name="Gueldener U."/>
            <person name="Muensterkoetter M."/>
            <person name="Nagy L.G."/>
        </authorList>
    </citation>
    <scope>NUCLEOTIDE SEQUENCE [LARGE SCALE GENOMIC DNA]</scope>
    <source>
        <strain evidence="2">C18/9</strain>
    </source>
</reference>
<dbReference type="OrthoDB" id="3018109at2759"/>
<proteinExistence type="predicted"/>
<evidence type="ECO:0000313" key="2">
    <source>
        <dbReference type="Proteomes" id="UP000219338"/>
    </source>
</evidence>
<organism evidence="1 2">
    <name type="scientific">Armillaria ostoyae</name>
    <name type="common">Armillaria root rot fungus</name>
    <dbReference type="NCBI Taxonomy" id="47428"/>
    <lineage>
        <taxon>Eukaryota</taxon>
        <taxon>Fungi</taxon>
        <taxon>Dikarya</taxon>
        <taxon>Basidiomycota</taxon>
        <taxon>Agaricomycotina</taxon>
        <taxon>Agaricomycetes</taxon>
        <taxon>Agaricomycetidae</taxon>
        <taxon>Agaricales</taxon>
        <taxon>Marasmiineae</taxon>
        <taxon>Physalacriaceae</taxon>
        <taxon>Armillaria</taxon>
    </lineage>
</organism>
<dbReference type="AlphaFoldDB" id="A0A284RQ54"/>
<sequence>MPRSELEKLCSFFDAPAVPRKLAPLTKEQYWKAMNTAVESWKLGKVAMKPEILSQIKSALYPDEDSLKQYVLASPGNMGGETEMDTRYNGPSTWDFMSLDIDMANGSTQILKELEHYCLSFGPSMNSQALRHGLREMCAVLEKLERLADWIDDADLMQWSKAEAEHQCLWKGWKKFVERSQVKEGSNGNSNS</sequence>
<dbReference type="Proteomes" id="UP000219338">
    <property type="component" value="Unassembled WGS sequence"/>
</dbReference>